<evidence type="ECO:0000313" key="16">
    <source>
        <dbReference type="EMBL" id="KAJ3563543.1"/>
    </source>
</evidence>
<dbReference type="InterPro" id="IPR036396">
    <property type="entry name" value="Cyt_P450_sf"/>
</dbReference>
<comment type="similarity">
    <text evidence="4 15">Belongs to the cytochrome P450 family.</text>
</comment>
<dbReference type="Pfam" id="PF00067">
    <property type="entry name" value="p450"/>
    <property type="match status" value="1"/>
</dbReference>
<evidence type="ECO:0000256" key="15">
    <source>
        <dbReference type="RuleBase" id="RU000461"/>
    </source>
</evidence>
<evidence type="ECO:0000256" key="7">
    <source>
        <dbReference type="ARBA" id="ARBA00022723"/>
    </source>
</evidence>
<dbReference type="InterPro" id="IPR002401">
    <property type="entry name" value="Cyt_P450_E_grp-I"/>
</dbReference>
<gene>
    <name evidence="16" type="ORF">NP233_g8874</name>
</gene>
<dbReference type="PRINTS" id="PR00385">
    <property type="entry name" value="P450"/>
</dbReference>
<dbReference type="PANTHER" id="PTHR46300:SF2">
    <property type="entry name" value="CYTOCHROME P450 MONOOXYGENASE ALNH-RELATED"/>
    <property type="match status" value="1"/>
</dbReference>
<keyword evidence="11 15" id="KW-0503">Monooxygenase</keyword>
<comment type="cofactor">
    <cofactor evidence="1 14">
        <name>heme</name>
        <dbReference type="ChEBI" id="CHEBI:30413"/>
    </cofactor>
</comment>
<evidence type="ECO:0000256" key="10">
    <source>
        <dbReference type="ARBA" id="ARBA00023004"/>
    </source>
</evidence>
<evidence type="ECO:0000256" key="5">
    <source>
        <dbReference type="ARBA" id="ARBA00022617"/>
    </source>
</evidence>
<keyword evidence="8" id="KW-1133">Transmembrane helix</keyword>
<keyword evidence="5 14" id="KW-0349">Heme</keyword>
<dbReference type="InterPro" id="IPR050364">
    <property type="entry name" value="Cytochrome_P450_fung"/>
</dbReference>
<proteinExistence type="inferred from homology"/>
<organism evidence="16 17">
    <name type="scientific">Leucocoprinus birnbaumii</name>
    <dbReference type="NCBI Taxonomy" id="56174"/>
    <lineage>
        <taxon>Eukaryota</taxon>
        <taxon>Fungi</taxon>
        <taxon>Dikarya</taxon>
        <taxon>Basidiomycota</taxon>
        <taxon>Agaricomycotina</taxon>
        <taxon>Agaricomycetes</taxon>
        <taxon>Agaricomycetidae</taxon>
        <taxon>Agaricales</taxon>
        <taxon>Agaricineae</taxon>
        <taxon>Agaricaceae</taxon>
        <taxon>Leucocoprinus</taxon>
    </lineage>
</organism>
<reference evidence="16" key="1">
    <citation type="submission" date="2022-07" db="EMBL/GenBank/DDBJ databases">
        <title>Genome Sequence of Leucocoprinus birnbaumii.</title>
        <authorList>
            <person name="Buettner E."/>
        </authorList>
    </citation>
    <scope>NUCLEOTIDE SEQUENCE</scope>
    <source>
        <strain evidence="16">VT141</strain>
    </source>
</reference>
<keyword evidence="6" id="KW-0812">Transmembrane</keyword>
<name>A0AAD5YRF2_9AGAR</name>
<feature type="binding site" description="axial binding residue" evidence="14">
    <location>
        <position position="326"/>
    </location>
    <ligand>
        <name>heme</name>
        <dbReference type="ChEBI" id="CHEBI:30413"/>
    </ligand>
    <ligandPart>
        <name>Fe</name>
        <dbReference type="ChEBI" id="CHEBI:18248"/>
    </ligandPart>
</feature>
<dbReference type="GO" id="GO:0020037">
    <property type="term" value="F:heme binding"/>
    <property type="evidence" value="ECO:0007669"/>
    <property type="project" value="InterPro"/>
</dbReference>
<comment type="subcellular location">
    <subcellularLocation>
        <location evidence="2">Membrane</location>
        <topology evidence="2">Single-pass membrane protein</topology>
    </subcellularLocation>
</comment>
<evidence type="ECO:0008006" key="18">
    <source>
        <dbReference type="Google" id="ProtNLM"/>
    </source>
</evidence>
<keyword evidence="17" id="KW-1185">Reference proteome</keyword>
<dbReference type="EMBL" id="JANIEX010000748">
    <property type="protein sequence ID" value="KAJ3563543.1"/>
    <property type="molecule type" value="Genomic_DNA"/>
</dbReference>
<keyword evidence="10 14" id="KW-0408">Iron</keyword>
<evidence type="ECO:0000256" key="14">
    <source>
        <dbReference type="PIRSR" id="PIRSR602401-1"/>
    </source>
</evidence>
<dbReference type="PRINTS" id="PR00463">
    <property type="entry name" value="EP450I"/>
</dbReference>
<evidence type="ECO:0000256" key="6">
    <source>
        <dbReference type="ARBA" id="ARBA00022692"/>
    </source>
</evidence>
<evidence type="ECO:0000256" key="1">
    <source>
        <dbReference type="ARBA" id="ARBA00001971"/>
    </source>
</evidence>
<dbReference type="GO" id="GO:0005506">
    <property type="term" value="F:iron ion binding"/>
    <property type="evidence" value="ECO:0007669"/>
    <property type="project" value="InterPro"/>
</dbReference>
<evidence type="ECO:0000256" key="12">
    <source>
        <dbReference type="ARBA" id="ARBA00023136"/>
    </source>
</evidence>
<dbReference type="CDD" id="cd11065">
    <property type="entry name" value="CYP64-like"/>
    <property type="match status" value="1"/>
</dbReference>
<sequence>MSFMAKAYKDMGDRLGSKILYLEAFGQSIVVLNDFRMASDLLDKRSALYSSRPHMNMLMDVVGIDYMFGAMPYGQEWRRYRRLFQQYYAATNIEGEQEKMIEFVRKGILPNMLQSPRDSLQHIRDGIGGYAISSTYGCSIRKRGDTTLKESERAFDAIAQASAPGTFFVEIIPILRYIPEWVPGAGFKVLARATDTTSAAVTTFILAMLLNPRVQNLAQQEIDAVIGRERLPNFSDLPHLPYLSAVFKEVLRCIPHYTIEEDTYEGYRIPKGSIVLANAVAMLHDGEVFEDPNEFIPERYIRGGKINPDVPDPEDYATFGFGRRACPGSHIAMANLSITAVSILSVFDISPELNEDGIPIKVVPQFRGDALTSSPLPFPFKITPRVGVDIENLLKEYMDFEMI</sequence>
<evidence type="ECO:0000313" key="17">
    <source>
        <dbReference type="Proteomes" id="UP001213000"/>
    </source>
</evidence>
<evidence type="ECO:0000256" key="4">
    <source>
        <dbReference type="ARBA" id="ARBA00010617"/>
    </source>
</evidence>
<accession>A0AAD5YRF2</accession>
<keyword evidence="9 15" id="KW-0560">Oxidoreductase</keyword>
<keyword evidence="7 14" id="KW-0479">Metal-binding</keyword>
<keyword evidence="12" id="KW-0472">Membrane</keyword>
<dbReference type="AlphaFoldDB" id="A0AAD5YRF2"/>
<dbReference type="Proteomes" id="UP001213000">
    <property type="component" value="Unassembled WGS sequence"/>
</dbReference>
<evidence type="ECO:0000256" key="13">
    <source>
        <dbReference type="ARBA" id="ARBA00023180"/>
    </source>
</evidence>
<evidence type="ECO:0000256" key="2">
    <source>
        <dbReference type="ARBA" id="ARBA00004167"/>
    </source>
</evidence>
<evidence type="ECO:0000256" key="9">
    <source>
        <dbReference type="ARBA" id="ARBA00023002"/>
    </source>
</evidence>
<dbReference type="PANTHER" id="PTHR46300">
    <property type="entry name" value="P450, PUTATIVE (EUROFUNG)-RELATED-RELATED"/>
    <property type="match status" value="1"/>
</dbReference>
<protein>
    <recommendedName>
        <fullName evidence="18">Cytochrome P450</fullName>
    </recommendedName>
</protein>
<evidence type="ECO:0000256" key="11">
    <source>
        <dbReference type="ARBA" id="ARBA00023033"/>
    </source>
</evidence>
<evidence type="ECO:0000256" key="8">
    <source>
        <dbReference type="ARBA" id="ARBA00022989"/>
    </source>
</evidence>
<dbReference type="GO" id="GO:0004497">
    <property type="term" value="F:monooxygenase activity"/>
    <property type="evidence" value="ECO:0007669"/>
    <property type="project" value="UniProtKB-KW"/>
</dbReference>
<comment type="caution">
    <text evidence="16">The sequence shown here is derived from an EMBL/GenBank/DDBJ whole genome shotgun (WGS) entry which is preliminary data.</text>
</comment>
<dbReference type="InterPro" id="IPR001128">
    <property type="entry name" value="Cyt_P450"/>
</dbReference>
<dbReference type="SUPFAM" id="SSF48264">
    <property type="entry name" value="Cytochrome P450"/>
    <property type="match status" value="1"/>
</dbReference>
<keyword evidence="13" id="KW-0325">Glycoprotein</keyword>
<evidence type="ECO:0000256" key="3">
    <source>
        <dbReference type="ARBA" id="ARBA00005179"/>
    </source>
</evidence>
<dbReference type="GO" id="GO:0016020">
    <property type="term" value="C:membrane"/>
    <property type="evidence" value="ECO:0007669"/>
    <property type="project" value="UniProtKB-SubCell"/>
</dbReference>
<comment type="pathway">
    <text evidence="3">Secondary metabolite biosynthesis.</text>
</comment>
<dbReference type="PROSITE" id="PS00086">
    <property type="entry name" value="CYTOCHROME_P450"/>
    <property type="match status" value="1"/>
</dbReference>
<dbReference type="Gene3D" id="1.10.630.10">
    <property type="entry name" value="Cytochrome P450"/>
    <property type="match status" value="2"/>
</dbReference>
<dbReference type="InterPro" id="IPR017972">
    <property type="entry name" value="Cyt_P450_CS"/>
</dbReference>
<dbReference type="GO" id="GO:0016705">
    <property type="term" value="F:oxidoreductase activity, acting on paired donors, with incorporation or reduction of molecular oxygen"/>
    <property type="evidence" value="ECO:0007669"/>
    <property type="project" value="InterPro"/>
</dbReference>